<dbReference type="PANTHER" id="PTHR12131">
    <property type="entry name" value="ATP-DEPENDENT RNA AND DNA HELICASE"/>
    <property type="match status" value="1"/>
</dbReference>
<dbReference type="Pfam" id="PF00270">
    <property type="entry name" value="DEAD"/>
    <property type="match status" value="1"/>
</dbReference>
<feature type="compositionally biased region" description="Basic and acidic residues" evidence="5">
    <location>
        <begin position="245"/>
        <end position="258"/>
    </location>
</feature>
<dbReference type="PROSITE" id="PS51194">
    <property type="entry name" value="HELICASE_CTER"/>
    <property type="match status" value="1"/>
</dbReference>
<evidence type="ECO:0000313" key="8">
    <source>
        <dbReference type="EMBL" id="MCV7225226.1"/>
    </source>
</evidence>
<evidence type="ECO:0000256" key="2">
    <source>
        <dbReference type="ARBA" id="ARBA00022801"/>
    </source>
</evidence>
<dbReference type="RefSeq" id="WP_264065959.1">
    <property type="nucleotide sequence ID" value="NZ_JACKTY010000012.1"/>
</dbReference>
<evidence type="ECO:0000256" key="4">
    <source>
        <dbReference type="ARBA" id="ARBA00022840"/>
    </source>
</evidence>
<dbReference type="InterPro" id="IPR011545">
    <property type="entry name" value="DEAD/DEAH_box_helicase_dom"/>
</dbReference>
<comment type="caution">
    <text evidence="8">The sequence shown here is derived from an EMBL/GenBank/DDBJ whole genome shotgun (WGS) entry which is preliminary data.</text>
</comment>
<dbReference type="PANTHER" id="PTHR12131:SF1">
    <property type="entry name" value="ATP-DEPENDENT RNA HELICASE SUPV3L1, MITOCHONDRIAL-RELATED"/>
    <property type="match status" value="1"/>
</dbReference>
<dbReference type="InterPro" id="IPR027417">
    <property type="entry name" value="P-loop_NTPase"/>
</dbReference>
<feature type="region of interest" description="Disordered" evidence="5">
    <location>
        <begin position="245"/>
        <end position="274"/>
    </location>
</feature>
<dbReference type="EMBL" id="JACKTY010000012">
    <property type="protein sequence ID" value="MCV7225226.1"/>
    <property type="molecule type" value="Genomic_DNA"/>
</dbReference>
<dbReference type="Pfam" id="PF08148">
    <property type="entry name" value="DSHCT"/>
    <property type="match status" value="1"/>
</dbReference>
<dbReference type="InterPro" id="IPR050699">
    <property type="entry name" value="RNA-DNA_Helicase"/>
</dbReference>
<dbReference type="Pfam" id="PF26090">
    <property type="entry name" value="SH3_HelY"/>
    <property type="match status" value="1"/>
</dbReference>
<protein>
    <submittedName>
        <fullName evidence="8">RNA helicase</fullName>
    </submittedName>
</protein>
<evidence type="ECO:0000256" key="3">
    <source>
        <dbReference type="ARBA" id="ARBA00022806"/>
    </source>
</evidence>
<reference evidence="8 9" key="1">
    <citation type="journal article" date="2022" name="BMC Genomics">
        <title>Comparative genome analysis of mycobacteria focusing on tRNA and non-coding RNA.</title>
        <authorList>
            <person name="Behra P.R.K."/>
            <person name="Pettersson B.M.F."/>
            <person name="Ramesh M."/>
            <person name="Das S."/>
            <person name="Dasgupta S."/>
            <person name="Kirsebom L.A."/>
        </authorList>
    </citation>
    <scope>NUCLEOTIDE SEQUENCE [LARGE SCALE GENOMIC DNA]</scope>
    <source>
        <strain evidence="8 9">DSM 44078</strain>
    </source>
</reference>
<dbReference type="Proteomes" id="UP001526201">
    <property type="component" value="Unassembled WGS sequence"/>
</dbReference>
<dbReference type="Gene3D" id="3.40.50.300">
    <property type="entry name" value="P-loop containing nucleotide triphosphate hydrolases"/>
    <property type="match status" value="2"/>
</dbReference>
<dbReference type="SUPFAM" id="SSF52540">
    <property type="entry name" value="P-loop containing nucleoside triphosphate hydrolases"/>
    <property type="match status" value="1"/>
</dbReference>
<gene>
    <name evidence="8" type="ORF">H7J73_04145</name>
</gene>
<dbReference type="SMART" id="SM01142">
    <property type="entry name" value="DSHCT"/>
    <property type="match status" value="1"/>
</dbReference>
<feature type="domain" description="Helicase ATP-binding" evidence="6">
    <location>
        <begin position="33"/>
        <end position="191"/>
    </location>
</feature>
<dbReference type="PROSITE" id="PS51192">
    <property type="entry name" value="HELICASE_ATP_BIND_1"/>
    <property type="match status" value="1"/>
</dbReference>
<evidence type="ECO:0000256" key="5">
    <source>
        <dbReference type="SAM" id="MobiDB-lite"/>
    </source>
</evidence>
<dbReference type="InterPro" id="IPR001650">
    <property type="entry name" value="Helicase_C-like"/>
</dbReference>
<feature type="domain" description="Helicase C-terminal" evidence="7">
    <location>
        <begin position="273"/>
        <end position="477"/>
    </location>
</feature>
<keyword evidence="2" id="KW-0378">Hydrolase</keyword>
<proteinExistence type="predicted"/>
<evidence type="ECO:0000259" key="7">
    <source>
        <dbReference type="PROSITE" id="PS51194"/>
    </source>
</evidence>
<dbReference type="InterPro" id="IPR058621">
    <property type="entry name" value="SH3_HelY"/>
</dbReference>
<keyword evidence="1" id="KW-0547">Nucleotide-binding</keyword>
<organism evidence="8 9">
    <name type="scientific">Mycolicibacterium komossense</name>
    <dbReference type="NCBI Taxonomy" id="1779"/>
    <lineage>
        <taxon>Bacteria</taxon>
        <taxon>Bacillati</taxon>
        <taxon>Actinomycetota</taxon>
        <taxon>Actinomycetes</taxon>
        <taxon>Mycobacteriales</taxon>
        <taxon>Mycobacteriaceae</taxon>
        <taxon>Mycolicibacterium</taxon>
    </lineage>
</organism>
<dbReference type="Pfam" id="PF00271">
    <property type="entry name" value="Helicase_C"/>
    <property type="match status" value="1"/>
</dbReference>
<dbReference type="InterPro" id="IPR012961">
    <property type="entry name" value="Ski2/MTR4_C"/>
</dbReference>
<evidence type="ECO:0000313" key="9">
    <source>
        <dbReference type="Proteomes" id="UP001526201"/>
    </source>
</evidence>
<dbReference type="InterPro" id="IPR014001">
    <property type="entry name" value="Helicase_ATP-bd"/>
</dbReference>
<dbReference type="SMART" id="SM00490">
    <property type="entry name" value="HELICc"/>
    <property type="match status" value="1"/>
</dbReference>
<evidence type="ECO:0000259" key="6">
    <source>
        <dbReference type="PROSITE" id="PS51192"/>
    </source>
</evidence>
<keyword evidence="9" id="KW-1185">Reference proteome</keyword>
<dbReference type="SMART" id="SM00487">
    <property type="entry name" value="DEXDc"/>
    <property type="match status" value="1"/>
</dbReference>
<evidence type="ECO:0000256" key="1">
    <source>
        <dbReference type="ARBA" id="ARBA00022741"/>
    </source>
</evidence>
<keyword evidence="3 8" id="KW-0347">Helicase</keyword>
<accession>A0ABT3C7M5</accession>
<name>A0ABT3C7M5_9MYCO</name>
<dbReference type="Gene3D" id="1.10.3380.30">
    <property type="match status" value="1"/>
</dbReference>
<dbReference type="CDD" id="cd18795">
    <property type="entry name" value="SF2_C_Ski2"/>
    <property type="match status" value="1"/>
</dbReference>
<sequence>MTNPPDTLPGSSELARFAAELPFALDGFQQRSCEALERGHGVLVCAPTGAGKTVVGEFAVHLALAAGRKCFYTTPIKALSNQKHTDLVRRYGPERIGLLTGDMSVNSDAPVVVMTTEVLRNMLYANSPALHGLSHVVMDEVHFLADRMRGAVWEEVILHLPEDVRLVSLSATVSNAEEFGGWIQTVRGDTTVVVDEHRPVPLWQHVLVGKRMFDLFDYDARSADSQLLVDPDLVRHIAHRREAERLTDFRPPKSDRRGGPNRNHRPTLYRPPSRPDVITALDQEGLLPAITFVFSRAGCDAAVKQCLRSSLRLTTDKDRARIAEVIDRRCGDLPDSDLEVLGYYEWREGLLRGLAAHHAGMLPIFRHTVEELFTAGLVKAVFATETLALGINMPARTVVLERLVKFNGEQHAPLTPGEFTQLTGRAGRRGIDIEGHAVVLWHPDLEPAEVAGLASTRTFPLKSSFAPSYNMTINLVQQMGPEAARRLLERSFAQYQADRSVVGLVRGAERGDRMLDEIASELGGPDSPMIDYVRLRAKISERERAQARASRLQRRGAATDALAALRRGDIITITQGRRGGLAVVLEAAIDSDDPRPLVLTEDRWAGRISSADYSGSAPPLGTMALPKRVEHRQPRVRRDLASALRSAAAGLSVPSAKRKRATPADELDIDPELITLRAAMQSHPAHRVADREAQARIGERYLRVERDNAALRQKIASATNSLARTFDRIVGLLTERGFIDARDSESRDLNATDDGRLLARIYSESDLLVAECLRTGAWNGLAPAELAAVLSAVVFETRGSDGPVSQAHEVPTAGLRRALAQTRRLSGQLRADEIRHRITPTREPDEGFVAAVYRWATTGDLASALQASDATGSGTQLSAGDFVRWCRQVLDLLDQVRNAAPHPPLRAAAKRAIDDVRRGVVAVDGG</sequence>
<dbReference type="GO" id="GO:0004386">
    <property type="term" value="F:helicase activity"/>
    <property type="evidence" value="ECO:0007669"/>
    <property type="project" value="UniProtKB-KW"/>
</dbReference>
<keyword evidence="4" id="KW-0067">ATP-binding</keyword>